<feature type="short sequence motif" description="Histidine triad motif" evidence="4">
    <location>
        <begin position="126"/>
        <end position="130"/>
    </location>
</feature>
<dbReference type="InterPro" id="IPR011146">
    <property type="entry name" value="HIT-like"/>
</dbReference>
<evidence type="ECO:0000313" key="6">
    <source>
        <dbReference type="EMBL" id="BAN02287.1"/>
    </source>
</evidence>
<dbReference type="Gene3D" id="3.30.428.10">
    <property type="entry name" value="HIT-like"/>
    <property type="match status" value="1"/>
</dbReference>
<dbReference type="KEGG" id="aym:YM304_19730"/>
<proteinExistence type="predicted"/>
<dbReference type="GO" id="GO:0000166">
    <property type="term" value="F:nucleotide binding"/>
    <property type="evidence" value="ECO:0007669"/>
    <property type="project" value="UniProtKB-KW"/>
</dbReference>
<dbReference type="GO" id="GO:0003824">
    <property type="term" value="F:catalytic activity"/>
    <property type="evidence" value="ECO:0007669"/>
    <property type="project" value="InterPro"/>
</dbReference>
<dbReference type="PANTHER" id="PTHR42997:SF1">
    <property type="entry name" value="AP-4-A PHOSPHORYLASE"/>
    <property type="match status" value="1"/>
</dbReference>
<dbReference type="AlphaFoldDB" id="A0A6C7E671"/>
<dbReference type="InterPro" id="IPR036265">
    <property type="entry name" value="HIT-like_sf"/>
</dbReference>
<feature type="binding site" evidence="3">
    <location>
        <position position="130"/>
    </location>
    <ligand>
        <name>substrate</name>
    </ligand>
</feature>
<evidence type="ECO:0000256" key="2">
    <source>
        <dbReference type="PIRSR" id="PIRSR639383-1"/>
    </source>
</evidence>
<dbReference type="SUPFAM" id="SSF54197">
    <property type="entry name" value="HIT-like"/>
    <property type="match status" value="1"/>
</dbReference>
<evidence type="ECO:0000256" key="1">
    <source>
        <dbReference type="ARBA" id="ARBA00022741"/>
    </source>
</evidence>
<accession>A0A6C7E671</accession>
<keyword evidence="7" id="KW-1185">Reference proteome</keyword>
<dbReference type="Pfam" id="PF01230">
    <property type="entry name" value="HIT"/>
    <property type="match status" value="1"/>
</dbReference>
<keyword evidence="1" id="KW-0547">Nucleotide-binding</keyword>
<feature type="binding site" evidence="3">
    <location>
        <begin position="120"/>
        <end position="123"/>
    </location>
    <ligand>
        <name>substrate</name>
    </ligand>
</feature>
<dbReference type="Proteomes" id="UP000011863">
    <property type="component" value="Chromosome"/>
</dbReference>
<name>A0A6C7E671_ILUCY</name>
<sequence length="168" mass="18174">MLERLWSGWRSSYVTTAPSKTDPEAVDGSVFTRLLDSGEPDDATHIVHRGELVFSILNIFPYTTGHLLVIPYREVADLADLTGEETAELWSEVTDAVAAVRAAYEPDGLNVGVNLGRPAGGSVPTHLHVHVVPRWTGDSNFLSAIANTQTLPESLDASAARLRAAWPD</sequence>
<evidence type="ECO:0000256" key="4">
    <source>
        <dbReference type="PROSITE-ProRule" id="PRU00464"/>
    </source>
</evidence>
<evidence type="ECO:0000259" key="5">
    <source>
        <dbReference type="PROSITE" id="PS51084"/>
    </source>
</evidence>
<dbReference type="OrthoDB" id="9784774at2"/>
<reference evidence="6 7" key="1">
    <citation type="journal article" date="2013" name="Int. J. Syst. Evol. Microbiol.">
        <title>Ilumatobacter nonamiense sp. nov. and Ilumatobacter coccineum sp. nov., isolated from seashore sand.</title>
        <authorList>
            <person name="Matsumoto A."/>
            <person name="Kasai H."/>
            <person name="Matsuo Y."/>
            <person name="Shizuri Y."/>
            <person name="Ichikawa N."/>
            <person name="Fujita N."/>
            <person name="Omura S."/>
            <person name="Takahashi Y."/>
        </authorList>
    </citation>
    <scope>NUCLEOTIDE SEQUENCE [LARGE SCALE GENOMIC DNA]</scope>
    <source>
        <strain evidence="7">NBRC 103263 / KCTC 29153 / YM16-304</strain>
    </source>
</reference>
<feature type="binding site" evidence="3">
    <location>
        <position position="58"/>
    </location>
    <ligand>
        <name>substrate</name>
    </ligand>
</feature>
<feature type="domain" description="HIT" evidence="5">
    <location>
        <begin position="30"/>
        <end position="141"/>
    </location>
</feature>
<dbReference type="InterPro" id="IPR052908">
    <property type="entry name" value="AP-4-A_phosphorylase"/>
</dbReference>
<dbReference type="CDD" id="cd01275">
    <property type="entry name" value="FHIT"/>
    <property type="match status" value="1"/>
</dbReference>
<evidence type="ECO:0000313" key="7">
    <source>
        <dbReference type="Proteomes" id="UP000011863"/>
    </source>
</evidence>
<feature type="active site" description="Tele-AMP-histidine intermediate" evidence="2">
    <location>
        <position position="128"/>
    </location>
</feature>
<evidence type="ECO:0000256" key="3">
    <source>
        <dbReference type="PIRSR" id="PIRSR639383-2"/>
    </source>
</evidence>
<gene>
    <name evidence="6" type="ORF">YM304_19730</name>
</gene>
<dbReference type="InterPro" id="IPR039383">
    <property type="entry name" value="FHIT"/>
</dbReference>
<organism evidence="6 7">
    <name type="scientific">Ilumatobacter coccineus (strain NBRC 103263 / KCTC 29153 / YM16-304)</name>
    <dbReference type="NCBI Taxonomy" id="1313172"/>
    <lineage>
        <taxon>Bacteria</taxon>
        <taxon>Bacillati</taxon>
        <taxon>Actinomycetota</taxon>
        <taxon>Acidimicrobiia</taxon>
        <taxon>Acidimicrobiales</taxon>
        <taxon>Ilumatobacteraceae</taxon>
        <taxon>Ilumatobacter</taxon>
    </lineage>
</organism>
<dbReference type="PROSITE" id="PS51084">
    <property type="entry name" value="HIT_2"/>
    <property type="match status" value="1"/>
</dbReference>
<dbReference type="PANTHER" id="PTHR42997">
    <property type="entry name" value="HIT FAMILY HYDROLASE"/>
    <property type="match status" value="1"/>
</dbReference>
<protein>
    <submittedName>
        <fullName evidence="6">HIT family protein</fullName>
    </submittedName>
</protein>
<dbReference type="EMBL" id="AP012057">
    <property type="protein sequence ID" value="BAN02287.1"/>
    <property type="molecule type" value="Genomic_DNA"/>
</dbReference>
<dbReference type="RefSeq" id="WP_015441534.1">
    <property type="nucleotide sequence ID" value="NC_020520.1"/>
</dbReference>